<evidence type="ECO:0000313" key="4">
    <source>
        <dbReference type="Proteomes" id="UP000318212"/>
    </source>
</evidence>
<dbReference type="PANTHER" id="PTHR21666">
    <property type="entry name" value="PEPTIDASE-RELATED"/>
    <property type="match status" value="1"/>
</dbReference>
<dbReference type="Pfam" id="PF13511">
    <property type="entry name" value="DUF4124"/>
    <property type="match status" value="1"/>
</dbReference>
<dbReference type="GO" id="GO:0004222">
    <property type="term" value="F:metalloendopeptidase activity"/>
    <property type="evidence" value="ECO:0007669"/>
    <property type="project" value="TreeGrafter"/>
</dbReference>
<dbReference type="SUPFAM" id="SSF51261">
    <property type="entry name" value="Duplicated hybrid motif"/>
    <property type="match status" value="1"/>
</dbReference>
<dbReference type="Gene3D" id="2.70.70.10">
    <property type="entry name" value="Glucose Permease (Domain IIA)"/>
    <property type="match status" value="1"/>
</dbReference>
<evidence type="ECO:0000259" key="1">
    <source>
        <dbReference type="Pfam" id="PF01551"/>
    </source>
</evidence>
<dbReference type="InterPro" id="IPR050570">
    <property type="entry name" value="Cell_wall_metabolism_enzyme"/>
</dbReference>
<accession>A0A508AK87</accession>
<dbReference type="Pfam" id="PF01551">
    <property type="entry name" value="Peptidase_M23"/>
    <property type="match status" value="1"/>
</dbReference>
<dbReference type="PANTHER" id="PTHR21666:SF294">
    <property type="entry name" value="PEPTIDASE M23"/>
    <property type="match status" value="1"/>
</dbReference>
<reference evidence="3 4" key="1">
    <citation type="submission" date="2019-06" db="EMBL/GenBank/DDBJ databases">
        <title>Lysobacter alkalisoli sp. nov. isolated from saline soil.</title>
        <authorList>
            <person name="Sun J.-Q."/>
            <person name="Xu L."/>
        </authorList>
    </citation>
    <scope>NUCLEOTIDE SEQUENCE [LARGE SCALE GENOMIC DNA]</scope>
    <source>
        <strain evidence="3 4">JCM 31130</strain>
    </source>
</reference>
<dbReference type="InterPro" id="IPR011055">
    <property type="entry name" value="Dup_hybrid_motif"/>
</dbReference>
<gene>
    <name evidence="3" type="ORF">FKV25_04575</name>
</gene>
<sequence length="310" mass="33223">MPSPRPPLFATCAALLALWLAPGPGRLEAGTVYRWTDRNGITHYGDHQPDAPATPVREIPVHAEPGAIARLRVEPDGGRYLAWADNTLDGPIEVMLHFSQSNNIIGAPALPARATVPAHGSALVSVLSAATQGRGGSFELRMDSLPGDPNARPRDVEYLMPLETAALDIEQGYGGSFSHADPENRHAIDFGAPIGTPVLAARAGRVMQVESGFDRAGLSQETYGGRANYIRILHDDGTMALYAHLKANGVHVRVGQQVETGQRIGLSGNTGFTTGPHLHFVVQVNRGMRLESLPFRMRGPAGALRFSEPR</sequence>
<evidence type="ECO:0000259" key="2">
    <source>
        <dbReference type="Pfam" id="PF13511"/>
    </source>
</evidence>
<dbReference type="EMBL" id="VICE01000044">
    <property type="protein sequence ID" value="TQD48904.1"/>
    <property type="molecule type" value="Genomic_DNA"/>
</dbReference>
<dbReference type="InterPro" id="IPR025392">
    <property type="entry name" value="DUF4124"/>
</dbReference>
<organism evidence="3 4">
    <name type="scientific">Marilutibacter aestuarii</name>
    <dbReference type="NCBI Taxonomy" id="1706195"/>
    <lineage>
        <taxon>Bacteria</taxon>
        <taxon>Pseudomonadati</taxon>
        <taxon>Pseudomonadota</taxon>
        <taxon>Gammaproteobacteria</taxon>
        <taxon>Lysobacterales</taxon>
        <taxon>Lysobacteraceae</taxon>
        <taxon>Marilutibacter</taxon>
    </lineage>
</organism>
<dbReference type="AlphaFoldDB" id="A0A508AK87"/>
<proteinExistence type="predicted"/>
<evidence type="ECO:0000313" key="3">
    <source>
        <dbReference type="EMBL" id="TQD48904.1"/>
    </source>
</evidence>
<feature type="domain" description="M23ase beta-sheet core" evidence="1">
    <location>
        <begin position="186"/>
        <end position="285"/>
    </location>
</feature>
<feature type="domain" description="DUF4124" evidence="2">
    <location>
        <begin position="27"/>
        <end position="65"/>
    </location>
</feature>
<dbReference type="InterPro" id="IPR016047">
    <property type="entry name" value="M23ase_b-sheet_dom"/>
</dbReference>
<dbReference type="OrthoDB" id="9809488at2"/>
<dbReference type="CDD" id="cd12797">
    <property type="entry name" value="M23_peptidase"/>
    <property type="match status" value="1"/>
</dbReference>
<keyword evidence="4" id="KW-1185">Reference proteome</keyword>
<name>A0A508AK87_9GAMM</name>
<comment type="caution">
    <text evidence="3">The sequence shown here is derived from an EMBL/GenBank/DDBJ whole genome shotgun (WGS) entry which is preliminary data.</text>
</comment>
<protein>
    <submittedName>
        <fullName evidence="3">M23 family metallopeptidase</fullName>
    </submittedName>
</protein>
<dbReference type="Proteomes" id="UP000318212">
    <property type="component" value="Unassembled WGS sequence"/>
</dbReference>
<dbReference type="RefSeq" id="WP_141517619.1">
    <property type="nucleotide sequence ID" value="NZ_VICE01000044.1"/>
</dbReference>